<feature type="transmembrane region" description="Helical" evidence="8">
    <location>
        <begin position="12"/>
        <end position="32"/>
    </location>
</feature>
<evidence type="ECO:0000256" key="1">
    <source>
        <dbReference type="ARBA" id="ARBA00004651"/>
    </source>
</evidence>
<organism evidence="10 11">
    <name type="scientific">Sphingobium chungbukense</name>
    <dbReference type="NCBI Taxonomy" id="56193"/>
    <lineage>
        <taxon>Bacteria</taxon>
        <taxon>Pseudomonadati</taxon>
        <taxon>Pseudomonadota</taxon>
        <taxon>Alphaproteobacteria</taxon>
        <taxon>Sphingomonadales</taxon>
        <taxon>Sphingomonadaceae</taxon>
        <taxon>Sphingobium</taxon>
    </lineage>
</organism>
<dbReference type="InterPro" id="IPR038731">
    <property type="entry name" value="RgtA/B/C-like"/>
</dbReference>
<comment type="subcellular location">
    <subcellularLocation>
        <location evidence="1">Cell membrane</location>
        <topology evidence="1">Multi-pass membrane protein</topology>
    </subcellularLocation>
</comment>
<keyword evidence="2" id="KW-1003">Cell membrane</keyword>
<dbReference type="Proteomes" id="UP000033874">
    <property type="component" value="Unassembled WGS sequence"/>
</dbReference>
<feature type="transmembrane region" description="Helical" evidence="8">
    <location>
        <begin position="203"/>
        <end position="222"/>
    </location>
</feature>
<evidence type="ECO:0000256" key="3">
    <source>
        <dbReference type="ARBA" id="ARBA00022676"/>
    </source>
</evidence>
<dbReference type="GO" id="GO:0009103">
    <property type="term" value="P:lipopolysaccharide biosynthetic process"/>
    <property type="evidence" value="ECO:0007669"/>
    <property type="project" value="UniProtKB-ARBA"/>
</dbReference>
<evidence type="ECO:0000256" key="8">
    <source>
        <dbReference type="SAM" id="Phobius"/>
    </source>
</evidence>
<keyword evidence="7 8" id="KW-0472">Membrane</keyword>
<dbReference type="PROSITE" id="PS51257">
    <property type="entry name" value="PROKAR_LIPOPROTEIN"/>
    <property type="match status" value="1"/>
</dbReference>
<dbReference type="PATRIC" id="fig|56193.3.peg.1375"/>
<feature type="transmembrane region" description="Helical" evidence="8">
    <location>
        <begin position="340"/>
        <end position="361"/>
    </location>
</feature>
<keyword evidence="5 8" id="KW-0812">Transmembrane</keyword>
<feature type="transmembrane region" description="Helical" evidence="8">
    <location>
        <begin position="69"/>
        <end position="102"/>
    </location>
</feature>
<keyword evidence="11" id="KW-1185">Reference proteome</keyword>
<dbReference type="GO" id="GO:0016763">
    <property type="term" value="F:pentosyltransferase activity"/>
    <property type="evidence" value="ECO:0007669"/>
    <property type="project" value="TreeGrafter"/>
</dbReference>
<evidence type="ECO:0000256" key="6">
    <source>
        <dbReference type="ARBA" id="ARBA00022989"/>
    </source>
</evidence>
<dbReference type="PANTHER" id="PTHR33908:SF11">
    <property type="entry name" value="MEMBRANE PROTEIN"/>
    <property type="match status" value="1"/>
</dbReference>
<evidence type="ECO:0000256" key="5">
    <source>
        <dbReference type="ARBA" id="ARBA00022692"/>
    </source>
</evidence>
<accession>A0A0M3AWS8</accession>
<keyword evidence="3" id="KW-0328">Glycosyltransferase</keyword>
<protein>
    <submittedName>
        <fullName evidence="10">Glycosyl transferase</fullName>
    </submittedName>
</protein>
<proteinExistence type="predicted"/>
<evidence type="ECO:0000313" key="10">
    <source>
        <dbReference type="EMBL" id="KKW93044.1"/>
    </source>
</evidence>
<feature type="transmembrane region" description="Helical" evidence="8">
    <location>
        <begin position="265"/>
        <end position="284"/>
    </location>
</feature>
<feature type="transmembrane region" description="Helical" evidence="8">
    <location>
        <begin position="138"/>
        <end position="155"/>
    </location>
</feature>
<name>A0A0M3AWS8_9SPHN</name>
<feature type="transmembrane region" description="Helical" evidence="8">
    <location>
        <begin position="227"/>
        <end position="245"/>
    </location>
</feature>
<gene>
    <name evidence="10" type="ORF">YP76_06670</name>
</gene>
<evidence type="ECO:0000313" key="11">
    <source>
        <dbReference type="Proteomes" id="UP000033874"/>
    </source>
</evidence>
<dbReference type="PANTHER" id="PTHR33908">
    <property type="entry name" value="MANNOSYLTRANSFERASE YKCB-RELATED"/>
    <property type="match status" value="1"/>
</dbReference>
<evidence type="ECO:0000256" key="2">
    <source>
        <dbReference type="ARBA" id="ARBA00022475"/>
    </source>
</evidence>
<dbReference type="InterPro" id="IPR050297">
    <property type="entry name" value="LipidA_mod_glycosyltrf_83"/>
</dbReference>
<evidence type="ECO:0000259" key="9">
    <source>
        <dbReference type="Pfam" id="PF13231"/>
    </source>
</evidence>
<feature type="domain" description="Glycosyltransferase RgtA/B/C/D-like" evidence="9">
    <location>
        <begin position="62"/>
        <end position="220"/>
    </location>
</feature>
<reference evidence="10 11" key="1">
    <citation type="submission" date="2015-04" db="EMBL/GenBank/DDBJ databases">
        <title>Genome sequence of aromatic hydrocarbons-degrading Sphingobium chungbukense DJ77.</title>
        <authorList>
            <person name="Kim Y.-C."/>
            <person name="Chae J.-C."/>
        </authorList>
    </citation>
    <scope>NUCLEOTIDE SEQUENCE [LARGE SCALE GENOMIC DNA]</scope>
    <source>
        <strain evidence="10 11">DJ77</strain>
    </source>
</reference>
<dbReference type="AlphaFoldDB" id="A0A0M3AWS8"/>
<dbReference type="Pfam" id="PF13231">
    <property type="entry name" value="PMT_2"/>
    <property type="match status" value="1"/>
</dbReference>
<keyword evidence="4 10" id="KW-0808">Transferase</keyword>
<dbReference type="GO" id="GO:0005886">
    <property type="term" value="C:plasma membrane"/>
    <property type="evidence" value="ECO:0007669"/>
    <property type="project" value="UniProtKB-SubCell"/>
</dbReference>
<comment type="caution">
    <text evidence="10">The sequence shown here is derived from an EMBL/GenBank/DDBJ whole genome shotgun (WGS) entry which is preliminary data.</text>
</comment>
<dbReference type="STRING" id="56193.YP76_06670"/>
<dbReference type="EMBL" id="LBIC01000003">
    <property type="protein sequence ID" value="KKW93044.1"/>
    <property type="molecule type" value="Genomic_DNA"/>
</dbReference>
<keyword evidence="6 8" id="KW-1133">Transmembrane helix</keyword>
<evidence type="ECO:0000256" key="4">
    <source>
        <dbReference type="ARBA" id="ARBA00022679"/>
    </source>
</evidence>
<feature type="transmembrane region" description="Helical" evidence="8">
    <location>
        <begin position="296"/>
        <end position="320"/>
    </location>
</feature>
<feature type="transmembrane region" description="Helical" evidence="8">
    <location>
        <begin position="162"/>
        <end position="183"/>
    </location>
</feature>
<feature type="transmembrane region" description="Helical" evidence="8">
    <location>
        <begin position="114"/>
        <end position="132"/>
    </location>
</feature>
<evidence type="ECO:0000256" key="7">
    <source>
        <dbReference type="ARBA" id="ARBA00023136"/>
    </source>
</evidence>
<sequence length="508" mass="54471">MGPARLKLRGATLLMPAMAVLACLWFGLVALATPFDHDESQYIAGAYFSARLLIYRDFLYLQPPLHSWLFAPLALAFPAQTVVAMRLATAACALGTLCLLFAAQRVAGISRWSALIAAGLMGATAAFQFTGGVVRNDMLPTLLATTGMWAMLSALTMRKRSFWFIGGLCFGLAITAKLNFIPLGAAAGGFVLLDRRRHGWRPAIGFALGGVSGILPAILAWAMAPAAFLYGVITYGATGPFAWYMANGAGDELALGEKLGDLAKYLWRGPSLVALVMLAGHGWMRGAHAIEPERRLALWLIGGGLVGAALPTPSQLQYIMPLLPPLGLALGHMLDDARRWRDIAFAAMALVLGLAALPGLLPTGRHVIAMARHGSPVLAAAANARWAGAQVRALTGDDEVVSLSPQQLVDGGLAMDRRFAAGPFVYRTGWTMDKGDARQMNAMIPATLGDLDRDPPEAILVGYEKGTRKLPLRPDDSLIAYARKRAYRMLIMPDGVGRLYVRTALRKR</sequence>